<accession>A0AAU9LGD1</accession>
<feature type="signal peptide" evidence="1">
    <location>
        <begin position="1"/>
        <end position="26"/>
    </location>
</feature>
<gene>
    <name evidence="2" type="ORF">PBS003_LOCUS8536</name>
</gene>
<evidence type="ECO:0008006" key="4">
    <source>
        <dbReference type="Google" id="ProtNLM"/>
    </source>
</evidence>
<dbReference type="EMBL" id="CAKKTJ010000331">
    <property type="protein sequence ID" value="CAH0481937.1"/>
    <property type="molecule type" value="Genomic_DNA"/>
</dbReference>
<evidence type="ECO:0000313" key="3">
    <source>
        <dbReference type="Proteomes" id="UP001160483"/>
    </source>
</evidence>
<sequence length="361" mass="40900">MTPQARHKNWGLLLCAMFLLTSGSVAQDTIGRVHLNDNVIADLKEIDAEQDFKITNTSHRTKQGEERGPGRDLWNKLKSSLLLKQSVADNLFEKHQLSGVSDHELFSLPQLEDWETAVVKAFNNHAAAHDAMVKALEKHFTHNTLLFMFENAKQDSDTQRLASALAVAQAMSWGKSGQTPETVFSWLQFDFHGNTILDNPFIDSWNIYVKYAYPDKNSFDVLFSVLKKHSTEVEQVKFLVNTKKDANAFTWHEPADKALDAKLDAYDQMSNGFPESIVYLMLGINDEPKPLKSPVIDKWASYVERKGKDPASLMFDILKTNSATENELAEEIVDALAGKTTSLANSVQKMLWKYWTENRCR</sequence>
<comment type="caution">
    <text evidence="2">The sequence shown here is derived from an EMBL/GenBank/DDBJ whole genome shotgun (WGS) entry which is preliminary data.</text>
</comment>
<evidence type="ECO:0000256" key="1">
    <source>
        <dbReference type="SAM" id="SignalP"/>
    </source>
</evidence>
<dbReference type="AlphaFoldDB" id="A0AAU9LGD1"/>
<organism evidence="2 3">
    <name type="scientific">Peronospora belbahrii</name>
    <dbReference type="NCBI Taxonomy" id="622444"/>
    <lineage>
        <taxon>Eukaryota</taxon>
        <taxon>Sar</taxon>
        <taxon>Stramenopiles</taxon>
        <taxon>Oomycota</taxon>
        <taxon>Peronosporomycetes</taxon>
        <taxon>Peronosporales</taxon>
        <taxon>Peronosporaceae</taxon>
        <taxon>Peronospora</taxon>
    </lineage>
</organism>
<protein>
    <recommendedName>
        <fullName evidence="4">RxLR effector protein</fullName>
    </recommendedName>
</protein>
<feature type="chain" id="PRO_5043840857" description="RxLR effector protein" evidence="1">
    <location>
        <begin position="27"/>
        <end position="361"/>
    </location>
</feature>
<name>A0AAU9LGD1_9STRA</name>
<dbReference type="Proteomes" id="UP001160483">
    <property type="component" value="Unassembled WGS sequence"/>
</dbReference>
<keyword evidence="1" id="KW-0732">Signal</keyword>
<reference evidence="2" key="1">
    <citation type="submission" date="2021-11" db="EMBL/GenBank/DDBJ databases">
        <authorList>
            <person name="Islam A."/>
            <person name="Islam S."/>
            <person name="Flora M.S."/>
            <person name="Rahman M."/>
            <person name="Ziaur R.M."/>
            <person name="Epstein J.H."/>
            <person name="Hassan M."/>
            <person name="Klassen M."/>
            <person name="Woodard K."/>
            <person name="Webb A."/>
            <person name="Webby R.J."/>
            <person name="El Zowalaty M.E."/>
        </authorList>
    </citation>
    <scope>NUCLEOTIDE SEQUENCE</scope>
    <source>
        <strain evidence="2">Pbs3</strain>
    </source>
</reference>
<evidence type="ECO:0000313" key="2">
    <source>
        <dbReference type="EMBL" id="CAH0481937.1"/>
    </source>
</evidence>
<proteinExistence type="predicted"/>